<dbReference type="InterPro" id="IPR058204">
    <property type="entry name" value="FtsX_firmicutes-type"/>
</dbReference>
<protein>
    <recommendedName>
        <fullName evidence="3 10">Cell division protein FtsX</fullName>
    </recommendedName>
</protein>
<name>A0A069RF53_PEPLI</name>
<comment type="caution">
    <text evidence="14">The sequence shown here is derived from an EMBL/GenBank/DDBJ whole genome shotgun (WGS) entry which is preliminary data.</text>
</comment>
<evidence type="ECO:0000256" key="5">
    <source>
        <dbReference type="ARBA" id="ARBA00022618"/>
    </source>
</evidence>
<accession>A0A069RF53</accession>
<feature type="domain" description="FtsX extracellular" evidence="13">
    <location>
        <begin position="69"/>
        <end position="158"/>
    </location>
</feature>
<evidence type="ECO:0000313" key="15">
    <source>
        <dbReference type="Proteomes" id="UP000027946"/>
    </source>
</evidence>
<evidence type="ECO:0000256" key="2">
    <source>
        <dbReference type="ARBA" id="ARBA00007379"/>
    </source>
</evidence>
<dbReference type="PANTHER" id="PTHR47755">
    <property type="entry name" value="CELL DIVISION PROTEIN FTSX"/>
    <property type="match status" value="1"/>
</dbReference>
<keyword evidence="8 10" id="KW-0472">Membrane</keyword>
<feature type="transmembrane region" description="Helical" evidence="11">
    <location>
        <begin position="274"/>
        <end position="298"/>
    </location>
</feature>
<evidence type="ECO:0000256" key="10">
    <source>
        <dbReference type="PIRNR" id="PIRNR003097"/>
    </source>
</evidence>
<reference evidence="14 15" key="1">
    <citation type="submission" date="2014-03" db="EMBL/GenBank/DDBJ databases">
        <title>Genome sequence of Clostridium litorale W6, DSM 5388.</title>
        <authorList>
            <person name="Poehlein A."/>
            <person name="Jagirdar A."/>
            <person name="Khonsari B."/>
            <person name="Chibani C.M."/>
            <person name="Gutierrez Gutierrez D.A."/>
            <person name="Davydova E."/>
            <person name="Alghaithi H.S."/>
            <person name="Nair K.P."/>
            <person name="Dhamotharan K."/>
            <person name="Chandran L."/>
            <person name="G W."/>
            <person name="Daniel R."/>
        </authorList>
    </citation>
    <scope>NUCLEOTIDE SEQUENCE [LARGE SCALE GENOMIC DNA]</scope>
    <source>
        <strain evidence="14 15">W6</strain>
    </source>
</reference>
<dbReference type="InterPro" id="IPR040690">
    <property type="entry name" value="FtsX_ECD"/>
</dbReference>
<evidence type="ECO:0000256" key="6">
    <source>
        <dbReference type="ARBA" id="ARBA00022692"/>
    </source>
</evidence>
<keyword evidence="4 10" id="KW-1003">Cell membrane</keyword>
<evidence type="ECO:0000256" key="11">
    <source>
        <dbReference type="SAM" id="Phobius"/>
    </source>
</evidence>
<evidence type="ECO:0000256" key="3">
    <source>
        <dbReference type="ARBA" id="ARBA00021907"/>
    </source>
</evidence>
<dbReference type="Gene3D" id="3.30.70.3040">
    <property type="match status" value="1"/>
</dbReference>
<sequence>MRKGVVTRMLGSVFYNLKEGSKGVWRNRPMALASVSSVGASLFILGIIIVLVLNINNFTLVMQSKFDKIQMFLEDDLGSEEIYNMKKEIEKMEGVKEAQFESKKDAFEKFKVRWGDDAYLLEGLESSLQNSFIVHLDSLESADGVYAKIKDMGGVEDVKYYKDVIEKMIRISNWIRTLGLTLIVLLSSVSLFVISNTIKIALYARRKEINIMKYVGATNWFIRGPFLVEGVILGAFGSVISLGLISFSYNYVYNKITSDSYWAMVSNMLSLDEIFKSLLIIFLVMGIGIGMLGSLISLRKHLEV</sequence>
<evidence type="ECO:0000259" key="12">
    <source>
        <dbReference type="Pfam" id="PF02687"/>
    </source>
</evidence>
<dbReference type="Proteomes" id="UP000027946">
    <property type="component" value="Unassembled WGS sequence"/>
</dbReference>
<dbReference type="NCBIfam" id="NF038347">
    <property type="entry name" value="FtsX_Gpos"/>
    <property type="match status" value="1"/>
</dbReference>
<evidence type="ECO:0000256" key="1">
    <source>
        <dbReference type="ARBA" id="ARBA00004651"/>
    </source>
</evidence>
<keyword evidence="6 11" id="KW-0812">Transmembrane</keyword>
<dbReference type="GO" id="GO:0005886">
    <property type="term" value="C:plasma membrane"/>
    <property type="evidence" value="ECO:0007669"/>
    <property type="project" value="UniProtKB-SubCell"/>
</dbReference>
<evidence type="ECO:0000256" key="8">
    <source>
        <dbReference type="ARBA" id="ARBA00023136"/>
    </source>
</evidence>
<dbReference type="STRING" id="1121324.CLIT_13c01620"/>
<dbReference type="eggNOG" id="COG2177">
    <property type="taxonomic scope" value="Bacteria"/>
</dbReference>
<dbReference type="Pfam" id="PF18075">
    <property type="entry name" value="FtsX_ECD"/>
    <property type="match status" value="1"/>
</dbReference>
<proteinExistence type="inferred from homology"/>
<evidence type="ECO:0000259" key="13">
    <source>
        <dbReference type="Pfam" id="PF18075"/>
    </source>
</evidence>
<dbReference type="Pfam" id="PF02687">
    <property type="entry name" value="FtsX"/>
    <property type="match status" value="1"/>
</dbReference>
<keyword evidence="15" id="KW-1185">Reference proteome</keyword>
<feature type="transmembrane region" description="Helical" evidence="11">
    <location>
        <begin position="31"/>
        <end position="55"/>
    </location>
</feature>
<dbReference type="EMBL" id="JJMM01000013">
    <property type="protein sequence ID" value="KDR94840.1"/>
    <property type="molecule type" value="Genomic_DNA"/>
</dbReference>
<dbReference type="PANTHER" id="PTHR47755:SF1">
    <property type="entry name" value="CELL DIVISION PROTEIN FTSX"/>
    <property type="match status" value="1"/>
</dbReference>
<feature type="transmembrane region" description="Helical" evidence="11">
    <location>
        <begin position="225"/>
        <end position="249"/>
    </location>
</feature>
<keyword evidence="9 10" id="KW-0131">Cell cycle</keyword>
<comment type="similarity">
    <text evidence="2 10">Belongs to the ABC-4 integral membrane protein family. FtsX subfamily.</text>
</comment>
<feature type="domain" description="ABC3 transporter permease C-terminal" evidence="12">
    <location>
        <begin position="181"/>
        <end position="300"/>
    </location>
</feature>
<dbReference type="PIRSF" id="PIRSF003097">
    <property type="entry name" value="FtsX"/>
    <property type="match status" value="1"/>
</dbReference>
<keyword evidence="7 11" id="KW-1133">Transmembrane helix</keyword>
<keyword evidence="5 10" id="KW-0132">Cell division</keyword>
<evidence type="ECO:0000256" key="4">
    <source>
        <dbReference type="ARBA" id="ARBA00022475"/>
    </source>
</evidence>
<comment type="function">
    <text evidence="10">Part of the ABC transporter FtsEX involved in asymmetric cellular division facilitating the initiation of sporulation.</text>
</comment>
<evidence type="ECO:0000256" key="9">
    <source>
        <dbReference type="ARBA" id="ARBA00023306"/>
    </source>
</evidence>
<feature type="transmembrane region" description="Helical" evidence="11">
    <location>
        <begin position="178"/>
        <end position="204"/>
    </location>
</feature>
<dbReference type="InterPro" id="IPR004513">
    <property type="entry name" value="FtsX"/>
</dbReference>
<comment type="subcellular location">
    <subcellularLocation>
        <location evidence="1">Cell membrane</location>
        <topology evidence="1">Multi-pass membrane protein</topology>
    </subcellularLocation>
</comment>
<evidence type="ECO:0000256" key="7">
    <source>
        <dbReference type="ARBA" id="ARBA00022989"/>
    </source>
</evidence>
<organism evidence="14 15">
    <name type="scientific">Peptoclostridium litorale DSM 5388</name>
    <dbReference type="NCBI Taxonomy" id="1121324"/>
    <lineage>
        <taxon>Bacteria</taxon>
        <taxon>Bacillati</taxon>
        <taxon>Bacillota</taxon>
        <taxon>Clostridia</taxon>
        <taxon>Peptostreptococcales</taxon>
        <taxon>Peptoclostridiaceae</taxon>
        <taxon>Peptoclostridium</taxon>
    </lineage>
</organism>
<dbReference type="GO" id="GO:0051301">
    <property type="term" value="P:cell division"/>
    <property type="evidence" value="ECO:0007669"/>
    <property type="project" value="UniProtKB-KW"/>
</dbReference>
<dbReference type="InterPro" id="IPR003838">
    <property type="entry name" value="ABC3_permease_C"/>
</dbReference>
<evidence type="ECO:0000313" key="14">
    <source>
        <dbReference type="EMBL" id="KDR94840.1"/>
    </source>
</evidence>
<dbReference type="AlphaFoldDB" id="A0A069RF53"/>
<gene>
    <name evidence="14" type="primary">ftsX</name>
    <name evidence="14" type="ORF">CLIT_13c01620</name>
</gene>